<comment type="caution">
    <text evidence="1">The sequence shown here is derived from an EMBL/GenBank/DDBJ whole genome shotgun (WGS) entry which is preliminary data.</text>
</comment>
<proteinExistence type="predicted"/>
<dbReference type="Gene3D" id="3.30.420.40">
    <property type="match status" value="1"/>
</dbReference>
<name>A0A1G2Q1U3_9BACT</name>
<evidence type="ECO:0000313" key="2">
    <source>
        <dbReference type="Proteomes" id="UP000177649"/>
    </source>
</evidence>
<dbReference type="EMBL" id="MHTA01000009">
    <property type="protein sequence ID" value="OHA54534.1"/>
    <property type="molecule type" value="Genomic_DNA"/>
</dbReference>
<reference evidence="1 2" key="1">
    <citation type="journal article" date="2016" name="Nat. Commun.">
        <title>Thousands of microbial genomes shed light on interconnected biogeochemical processes in an aquifer system.</title>
        <authorList>
            <person name="Anantharaman K."/>
            <person name="Brown C.T."/>
            <person name="Hug L.A."/>
            <person name="Sharon I."/>
            <person name="Castelle C.J."/>
            <person name="Probst A.J."/>
            <person name="Thomas B.C."/>
            <person name="Singh A."/>
            <person name="Wilkins M.J."/>
            <person name="Karaoz U."/>
            <person name="Brodie E.L."/>
            <person name="Williams K.H."/>
            <person name="Hubbard S.S."/>
            <person name="Banfield J.F."/>
        </authorList>
    </citation>
    <scope>NUCLEOTIDE SEQUENCE [LARGE SCALE GENOMIC DNA]</scope>
</reference>
<gene>
    <name evidence="1" type="ORF">A2Z62_00635</name>
</gene>
<dbReference type="Proteomes" id="UP000177649">
    <property type="component" value="Unassembled WGS sequence"/>
</dbReference>
<dbReference type="SUPFAM" id="SSF53067">
    <property type="entry name" value="Actin-like ATPase domain"/>
    <property type="match status" value="1"/>
</dbReference>
<organism evidence="1 2">
    <name type="scientific">Candidatus Terrybacteria bacterium RIFCSPLOWO2_02_42_20</name>
    <dbReference type="NCBI Taxonomy" id="1802370"/>
    <lineage>
        <taxon>Bacteria</taxon>
        <taxon>Candidatus Terryibacteriota</taxon>
    </lineage>
</organism>
<evidence type="ECO:0000313" key="1">
    <source>
        <dbReference type="EMBL" id="OHA54534.1"/>
    </source>
</evidence>
<protein>
    <recommendedName>
        <fullName evidence="3">SHS2 domain-containing protein</fullName>
    </recommendedName>
</protein>
<dbReference type="InterPro" id="IPR043129">
    <property type="entry name" value="ATPase_NBD"/>
</dbReference>
<sequence>MSFFSKTPRKKVAAVIDITSSSVGGALTESNEECPITILVAPKSPVNFLFDVSMEASLRCTADSLRLTAKKLKNLYSGKIDEVLCVFSSPWFVSKVKIITVTKEKPFEARNTFFNKLIEEEEKNFNDKKNKRGRFIEHEVIKYELNGYYVKNPSGKNARSIKSHIYLSAGVEEAMELARKEIEKVFIHVPLRFATSSLVVFKVLSDILKNKEGFLIIDIGGETTEINLIRDNAMEQSASFSKGTNLLFRKVAAALNTFLEEASSIVKAYSVGHRTLESSEKVAAAIKDSVGEWRDYLKNSLAAMARESLLPQNVFIIGDDSVCKFFSSCLESGDFSEFTILRKPFVAQKINPEWLTRYFKTGDYRHKDIVLMMEAIYANKFLEIRN</sequence>
<evidence type="ECO:0008006" key="3">
    <source>
        <dbReference type="Google" id="ProtNLM"/>
    </source>
</evidence>
<accession>A0A1G2Q1U3</accession>
<dbReference type="AlphaFoldDB" id="A0A1G2Q1U3"/>
<dbReference type="STRING" id="1802370.A2Z62_00635"/>